<dbReference type="KEGG" id="hoh:Hoch_1594"/>
<proteinExistence type="predicted"/>
<gene>
    <name evidence="2" type="ordered locus">Hoch_1594</name>
</gene>
<organism evidence="2 3">
    <name type="scientific">Haliangium ochraceum (strain DSM 14365 / JCM 11303 / SMP-2)</name>
    <dbReference type="NCBI Taxonomy" id="502025"/>
    <lineage>
        <taxon>Bacteria</taxon>
        <taxon>Pseudomonadati</taxon>
        <taxon>Myxococcota</taxon>
        <taxon>Polyangia</taxon>
        <taxon>Haliangiales</taxon>
        <taxon>Kofleriaceae</taxon>
        <taxon>Haliangium</taxon>
    </lineage>
</organism>
<protein>
    <submittedName>
        <fullName evidence="2">Uncharacterized protein</fullName>
    </submittedName>
</protein>
<dbReference type="AlphaFoldDB" id="D0LW10"/>
<dbReference type="STRING" id="502025.Hoch_1594"/>
<name>D0LW10_HALO1</name>
<keyword evidence="3" id="KW-1185">Reference proteome</keyword>
<evidence type="ECO:0000313" key="2">
    <source>
        <dbReference type="EMBL" id="ACY14144.1"/>
    </source>
</evidence>
<accession>D0LW10</accession>
<feature type="region of interest" description="Disordered" evidence="1">
    <location>
        <begin position="680"/>
        <end position="725"/>
    </location>
</feature>
<evidence type="ECO:0000313" key="3">
    <source>
        <dbReference type="Proteomes" id="UP000001880"/>
    </source>
</evidence>
<dbReference type="Proteomes" id="UP000001880">
    <property type="component" value="Chromosome"/>
</dbReference>
<dbReference type="RefSeq" id="WP_012826752.1">
    <property type="nucleotide sequence ID" value="NC_013440.1"/>
</dbReference>
<sequence>MSIFEFPRIHFRGTTFSNPGTANNDSLGPGTELSYTSNTEAVQPADNYRTRGKSDAEYTAWLQSCEDVPGMGRVLNSQWNYYGDMGFRFTDVRVHSLTLDGEDYATEPAQDALVGARLVLDRALLCDNNPEGFDTTQIFSAGLELHAPEALRESGEWLSRQPSRACTIRGLSWDRNVSFHAGVRNTSGGAGGAAATFQSVIEMRPQDFERVDDAPTAEDEVQHKLLRKLGASPALDALAALFASSSPPRGLVMRYCLYLTYPHISDPELSENFRRGIYTENPAYGRVLGTLAPWYGEMPESATMGRFLSRAGTFENPYSSRRYALSGIVARVCPDKRQVQLDAINAFPENGEGGAKFDLGIVQLGLRRATPPGRDPALNEEPVHILGELANDQATYERLGGIYTVDYQDLDDTLRRGLEDSERHDYEMVLQTSRYGVLLFEQEYMISPGSKCNYLDARKPGKSWSERRMKQRLADMPPPLRGTTALYVRRRGVPYEGRVSTRIEQWSVTPTGGPRRRQDGQYRYPVLLDSATVELSDGDTVPLIPRDDSGVRLYRFVPAGHFPNDLSPQNLAWSLTDEYFTTQRVLPYEDFSHLVGDELDFDAVYQHIFRNYYLLLPAMNKRLDMSDATIFNHPTAAHYVLRTIDLSMWGSYDYMPRTRDLSGPRRELLQRFCEKVLREADAGRTSGAGKHKAPPGLALPPGSEPTRGETLRQRRSKRSAFTEED</sequence>
<dbReference type="HOGENOM" id="CLU_411460_0_0_7"/>
<reference evidence="2 3" key="1">
    <citation type="journal article" date="2010" name="Stand. Genomic Sci.">
        <title>Complete genome sequence of Haliangium ochraceum type strain (SMP-2).</title>
        <authorList>
            <consortium name="US DOE Joint Genome Institute (JGI-PGF)"/>
            <person name="Ivanova N."/>
            <person name="Daum C."/>
            <person name="Lang E."/>
            <person name="Abt B."/>
            <person name="Kopitz M."/>
            <person name="Saunders E."/>
            <person name="Lapidus A."/>
            <person name="Lucas S."/>
            <person name="Glavina Del Rio T."/>
            <person name="Nolan M."/>
            <person name="Tice H."/>
            <person name="Copeland A."/>
            <person name="Cheng J.F."/>
            <person name="Chen F."/>
            <person name="Bruce D."/>
            <person name="Goodwin L."/>
            <person name="Pitluck S."/>
            <person name="Mavromatis K."/>
            <person name="Pati A."/>
            <person name="Mikhailova N."/>
            <person name="Chen A."/>
            <person name="Palaniappan K."/>
            <person name="Land M."/>
            <person name="Hauser L."/>
            <person name="Chang Y.J."/>
            <person name="Jeffries C.D."/>
            <person name="Detter J.C."/>
            <person name="Brettin T."/>
            <person name="Rohde M."/>
            <person name="Goker M."/>
            <person name="Bristow J."/>
            <person name="Markowitz V."/>
            <person name="Eisen J.A."/>
            <person name="Hugenholtz P."/>
            <person name="Kyrpides N.C."/>
            <person name="Klenk H.P."/>
        </authorList>
    </citation>
    <scope>NUCLEOTIDE SEQUENCE [LARGE SCALE GENOMIC DNA]</scope>
    <source>
        <strain evidence="3">DSM 14365 / CIP 107738 / JCM 11303 / AJ 13395 / SMP-2</strain>
    </source>
</reference>
<evidence type="ECO:0000256" key="1">
    <source>
        <dbReference type="SAM" id="MobiDB-lite"/>
    </source>
</evidence>
<dbReference type="EMBL" id="CP001804">
    <property type="protein sequence ID" value="ACY14144.1"/>
    <property type="molecule type" value="Genomic_DNA"/>
</dbReference>